<dbReference type="Pfam" id="PF07499">
    <property type="entry name" value="RuvA_C"/>
    <property type="match status" value="1"/>
</dbReference>
<evidence type="ECO:0000313" key="9">
    <source>
        <dbReference type="Proteomes" id="UP000033852"/>
    </source>
</evidence>
<dbReference type="CDD" id="cd14332">
    <property type="entry name" value="UBA_RuvA_C"/>
    <property type="match status" value="1"/>
</dbReference>
<dbReference type="InterPro" id="IPR013849">
    <property type="entry name" value="DNA_helicase_Holl-junc_RuvA_I"/>
</dbReference>
<dbReference type="GO" id="GO:0006281">
    <property type="term" value="P:DNA repair"/>
    <property type="evidence" value="ECO:0007669"/>
    <property type="project" value="UniProtKB-UniRule"/>
</dbReference>
<dbReference type="Gene3D" id="2.40.50.140">
    <property type="entry name" value="Nucleic acid-binding proteins"/>
    <property type="match status" value="1"/>
</dbReference>
<feature type="domain" description="Helix-hairpin-helix DNA-binding motif class 1" evidence="7">
    <location>
        <begin position="107"/>
        <end position="126"/>
    </location>
</feature>
<dbReference type="InterPro" id="IPR011114">
    <property type="entry name" value="RuvA_C"/>
</dbReference>
<comment type="domain">
    <text evidence="6">Has three domains with a flexible linker between the domains II and III and assumes an 'L' shape. Domain III is highly mobile and contacts RuvB.</text>
</comment>
<dbReference type="GO" id="GO:0005737">
    <property type="term" value="C:cytoplasm"/>
    <property type="evidence" value="ECO:0007669"/>
    <property type="project" value="UniProtKB-SubCell"/>
</dbReference>
<keyword evidence="1 6" id="KW-0963">Cytoplasm</keyword>
<comment type="subcellular location">
    <subcellularLocation>
        <location evidence="6">Cytoplasm</location>
    </subcellularLocation>
</comment>
<dbReference type="Proteomes" id="UP000033852">
    <property type="component" value="Unassembled WGS sequence"/>
</dbReference>
<keyword evidence="8" id="KW-0347">Helicase</keyword>
<comment type="subunit">
    <text evidence="6">Homotetramer. Forms an RuvA(8)-RuvB(12)-Holliday junction (HJ) complex. HJ DNA is sandwiched between 2 RuvA tetramers; dsDNA enters through RuvA and exits via RuvB. An RuvB hexamer assembles on each DNA strand where it exits the tetramer. Each RuvB hexamer is contacted by two RuvA subunits (via domain III) on 2 adjacent RuvB subunits; this complex drives branch migration. In the full resolvosome a probable DNA-RuvA(4)-RuvB(12)-RuvC(2) complex forms which resolves the HJ.</text>
</comment>
<dbReference type="Gene3D" id="1.10.150.20">
    <property type="entry name" value="5' to 3' exonuclease, C-terminal subdomain"/>
    <property type="match status" value="1"/>
</dbReference>
<evidence type="ECO:0000256" key="6">
    <source>
        <dbReference type="HAMAP-Rule" id="MF_00031"/>
    </source>
</evidence>
<keyword evidence="5 6" id="KW-0234">DNA repair</keyword>
<keyword evidence="2 6" id="KW-0227">DNA damage</keyword>
<accession>A0A0G2A9X7</accession>
<comment type="function">
    <text evidence="6">The RuvA-RuvB-RuvC complex processes Holliday junction (HJ) DNA during genetic recombination and DNA repair, while the RuvA-RuvB complex plays an important role in the rescue of blocked DNA replication forks via replication fork reversal (RFR). RuvA specifically binds to HJ cruciform DNA, conferring on it an open structure. The RuvB hexamer acts as an ATP-dependent pump, pulling dsDNA into and through the RuvAB complex. HJ branch migration allows RuvC to scan DNA until it finds its consensus sequence, where it cleaves and resolves the cruciform DNA.</text>
</comment>
<dbReference type="SUPFAM" id="SSF46929">
    <property type="entry name" value="DNA helicase RuvA subunit, C-terminal domain"/>
    <property type="match status" value="1"/>
</dbReference>
<dbReference type="Gene3D" id="1.10.8.10">
    <property type="entry name" value="DNA helicase RuvA subunit, C-terminal domain"/>
    <property type="match status" value="1"/>
</dbReference>
<evidence type="ECO:0000256" key="3">
    <source>
        <dbReference type="ARBA" id="ARBA00023125"/>
    </source>
</evidence>
<comment type="similarity">
    <text evidence="6">Belongs to the RuvA family.</text>
</comment>
<dbReference type="InterPro" id="IPR003583">
    <property type="entry name" value="Hlx-hairpin-Hlx_DNA-bd_motif"/>
</dbReference>
<keyword evidence="8" id="KW-0378">Hydrolase</keyword>
<dbReference type="InterPro" id="IPR036267">
    <property type="entry name" value="RuvA_C_sf"/>
</dbReference>
<dbReference type="Pfam" id="PF01330">
    <property type="entry name" value="RuvA_N"/>
    <property type="match status" value="1"/>
</dbReference>
<evidence type="ECO:0000256" key="1">
    <source>
        <dbReference type="ARBA" id="ARBA00022490"/>
    </source>
</evidence>
<comment type="caution">
    <text evidence="6">Lacks conserved residue(s) required for the propagation of feature annotation.</text>
</comment>
<proteinExistence type="inferred from homology"/>
<dbReference type="GO" id="GO:0000400">
    <property type="term" value="F:four-way junction DNA binding"/>
    <property type="evidence" value="ECO:0007669"/>
    <property type="project" value="UniProtKB-UniRule"/>
</dbReference>
<evidence type="ECO:0000256" key="2">
    <source>
        <dbReference type="ARBA" id="ARBA00022763"/>
    </source>
</evidence>
<dbReference type="EMBL" id="LCRR01000003">
    <property type="protein sequence ID" value="KKW37807.1"/>
    <property type="molecule type" value="Genomic_DNA"/>
</dbReference>
<dbReference type="GO" id="GO:0009379">
    <property type="term" value="C:Holliday junction helicase complex"/>
    <property type="evidence" value="ECO:0007669"/>
    <property type="project" value="InterPro"/>
</dbReference>
<protein>
    <recommendedName>
        <fullName evidence="6">Holliday junction branch migration complex subunit RuvA</fullName>
    </recommendedName>
</protein>
<dbReference type="Pfam" id="PF14520">
    <property type="entry name" value="HHH_5"/>
    <property type="match status" value="1"/>
</dbReference>
<evidence type="ECO:0000313" key="8">
    <source>
        <dbReference type="EMBL" id="KKW37807.1"/>
    </source>
</evidence>
<dbReference type="GO" id="GO:0048476">
    <property type="term" value="C:Holliday junction resolvase complex"/>
    <property type="evidence" value="ECO:0007669"/>
    <property type="project" value="UniProtKB-UniRule"/>
</dbReference>
<evidence type="ECO:0000259" key="7">
    <source>
        <dbReference type="SMART" id="SM00278"/>
    </source>
</evidence>
<dbReference type="SUPFAM" id="SSF50249">
    <property type="entry name" value="Nucleic acid-binding proteins"/>
    <property type="match status" value="1"/>
</dbReference>
<feature type="domain" description="Helix-hairpin-helix DNA-binding motif class 1" evidence="7">
    <location>
        <begin position="72"/>
        <end position="91"/>
    </location>
</feature>
<dbReference type="GO" id="GO:0006310">
    <property type="term" value="P:DNA recombination"/>
    <property type="evidence" value="ECO:0007669"/>
    <property type="project" value="UniProtKB-UniRule"/>
</dbReference>
<name>A0A0G2A9X7_9BACT</name>
<sequence>MHMIGKLAGVAGEILEGATVVEVGGVGYLVRTPLHALPRQGVPVSYFIHTAVREDAIDLYGFPTREEHAFFKQLLAVSGVGPKTALGILNVADVKTLKRSIAHGDSSALTKVFGIGKKSAERVVVELRDKLIAEIGGASSALGARSSEDFEVIEALLALGYRADESRKALGKVPEKVTGTRDRLAAALKSMG</sequence>
<keyword evidence="4 6" id="KW-0233">DNA recombination</keyword>
<gene>
    <name evidence="6" type="primary">ruvA</name>
    <name evidence="8" type="ORF">UY86_C0003G0029</name>
</gene>
<dbReference type="SMART" id="SM00278">
    <property type="entry name" value="HhH1"/>
    <property type="match status" value="2"/>
</dbReference>
<dbReference type="InterPro" id="IPR000085">
    <property type="entry name" value="RuvA"/>
</dbReference>
<dbReference type="AlphaFoldDB" id="A0A0G2A9X7"/>
<reference evidence="8 9" key="1">
    <citation type="journal article" date="2015" name="Nature">
        <title>rRNA introns, odd ribosomes, and small enigmatic genomes across a large radiation of phyla.</title>
        <authorList>
            <person name="Brown C.T."/>
            <person name="Hug L.A."/>
            <person name="Thomas B.C."/>
            <person name="Sharon I."/>
            <person name="Castelle C.J."/>
            <person name="Singh A."/>
            <person name="Wilkins M.J."/>
            <person name="Williams K.H."/>
            <person name="Banfield J.F."/>
        </authorList>
    </citation>
    <scope>NUCLEOTIDE SEQUENCE [LARGE SCALE GENOMIC DNA]</scope>
</reference>
<dbReference type="InterPro" id="IPR012340">
    <property type="entry name" value="NA-bd_OB-fold"/>
</dbReference>
<dbReference type="STRING" id="1618607.UY86_C0003G0029"/>
<keyword evidence="3 6" id="KW-0238">DNA-binding</keyword>
<dbReference type="GO" id="GO:0009378">
    <property type="term" value="F:four-way junction helicase activity"/>
    <property type="evidence" value="ECO:0007669"/>
    <property type="project" value="InterPro"/>
</dbReference>
<dbReference type="SUPFAM" id="SSF47781">
    <property type="entry name" value="RuvA domain 2-like"/>
    <property type="match status" value="1"/>
</dbReference>
<dbReference type="HAMAP" id="MF_00031">
    <property type="entry name" value="DNA_HJ_migration_RuvA"/>
    <property type="match status" value="1"/>
</dbReference>
<keyword evidence="8" id="KW-0067">ATP-binding</keyword>
<dbReference type="GO" id="GO:0005524">
    <property type="term" value="F:ATP binding"/>
    <property type="evidence" value="ECO:0007669"/>
    <property type="project" value="InterPro"/>
</dbReference>
<evidence type="ECO:0000256" key="5">
    <source>
        <dbReference type="ARBA" id="ARBA00023204"/>
    </source>
</evidence>
<comment type="caution">
    <text evidence="8">The sequence shown here is derived from an EMBL/GenBank/DDBJ whole genome shotgun (WGS) entry which is preliminary data.</text>
</comment>
<dbReference type="NCBIfam" id="TIGR00084">
    <property type="entry name" value="ruvA"/>
    <property type="match status" value="1"/>
</dbReference>
<evidence type="ECO:0000256" key="4">
    <source>
        <dbReference type="ARBA" id="ARBA00023172"/>
    </source>
</evidence>
<feature type="region of interest" description="Domain III" evidence="6">
    <location>
        <begin position="145"/>
        <end position="192"/>
    </location>
</feature>
<keyword evidence="8" id="KW-0547">Nucleotide-binding</keyword>
<organism evidence="8 9">
    <name type="scientific">Candidatus Adlerbacteria bacterium GW2011_GWB1_54_7</name>
    <dbReference type="NCBI Taxonomy" id="1618607"/>
    <lineage>
        <taxon>Bacteria</taxon>
        <taxon>Candidatus Adleribacteriota</taxon>
    </lineage>
</organism>
<dbReference type="InterPro" id="IPR010994">
    <property type="entry name" value="RuvA_2-like"/>
</dbReference>